<dbReference type="EMBL" id="JAUBDI010000004">
    <property type="protein sequence ID" value="MDW0112782.1"/>
    <property type="molecule type" value="Genomic_DNA"/>
</dbReference>
<name>A0ABU4G714_9BACL</name>
<comment type="caution">
    <text evidence="2">The sequence shown here is derived from an EMBL/GenBank/DDBJ whole genome shotgun (WGS) entry which is preliminary data.</text>
</comment>
<gene>
    <name evidence="2" type="ORF">QT711_06260</name>
</gene>
<dbReference type="Proteomes" id="UP001282284">
    <property type="component" value="Unassembled WGS sequence"/>
</dbReference>
<evidence type="ECO:0000256" key="1">
    <source>
        <dbReference type="SAM" id="Phobius"/>
    </source>
</evidence>
<feature type="transmembrane region" description="Helical" evidence="1">
    <location>
        <begin position="9"/>
        <end position="27"/>
    </location>
</feature>
<proteinExistence type="predicted"/>
<keyword evidence="1" id="KW-0472">Membrane</keyword>
<keyword evidence="1" id="KW-1133">Transmembrane helix</keyword>
<feature type="transmembrane region" description="Helical" evidence="1">
    <location>
        <begin position="33"/>
        <end position="53"/>
    </location>
</feature>
<sequence>MPSAQSNWYIRFGCLAPIIGIGLLVYLLNTDAIIPGFTFFALFFGFGVLFLNLSSRAEQKVKQKQLDYLNSFKPTSPKYNESHAFVSYDLLSKIAVDEKNRRIYFWEPETSDGKPLTKAYLHMPYTVKSYTYQQLLAVELFENGTRQQTVVNEAPKTIERIEELGQSVEQIITNKSTLIRKVIYRKVATLEMKVLLDDEEKPYRIVRFYSNLDKRLKRKSASYTSVKQDAEHWISLLTFVMNQK</sequence>
<reference evidence="2 3" key="1">
    <citation type="submission" date="2023-06" db="EMBL/GenBank/DDBJ databases">
        <title>Sporosarcina sp. nov., isolated from Korean traditional fermented seafood 'Jeotgal'.</title>
        <authorList>
            <person name="Yang A.I."/>
            <person name="Shin N.-R."/>
        </authorList>
    </citation>
    <scope>NUCLEOTIDE SEQUENCE [LARGE SCALE GENOMIC DNA]</scope>
    <source>
        <strain evidence="2 3">KCTC13119</strain>
    </source>
</reference>
<keyword evidence="3" id="KW-1185">Reference proteome</keyword>
<accession>A0ABU4G714</accession>
<evidence type="ECO:0000313" key="3">
    <source>
        <dbReference type="Proteomes" id="UP001282284"/>
    </source>
</evidence>
<evidence type="ECO:0000313" key="2">
    <source>
        <dbReference type="EMBL" id="MDW0112782.1"/>
    </source>
</evidence>
<dbReference type="RefSeq" id="WP_317942701.1">
    <property type="nucleotide sequence ID" value="NZ_JAUBDI010000004.1"/>
</dbReference>
<keyword evidence="1" id="KW-0812">Transmembrane</keyword>
<organism evidence="2 3">
    <name type="scientific">Sporosarcina saromensis</name>
    <dbReference type="NCBI Taxonomy" id="359365"/>
    <lineage>
        <taxon>Bacteria</taxon>
        <taxon>Bacillati</taxon>
        <taxon>Bacillota</taxon>
        <taxon>Bacilli</taxon>
        <taxon>Bacillales</taxon>
        <taxon>Caryophanaceae</taxon>
        <taxon>Sporosarcina</taxon>
    </lineage>
</organism>
<protein>
    <submittedName>
        <fullName evidence="2">Uncharacterized protein</fullName>
    </submittedName>
</protein>